<gene>
    <name evidence="2" type="ORF">MNBD_GAMMA08-677</name>
</gene>
<protein>
    <submittedName>
        <fullName evidence="2">Flagellar protein FlaG</fullName>
    </submittedName>
</protein>
<organism evidence="2">
    <name type="scientific">hydrothermal vent metagenome</name>
    <dbReference type="NCBI Taxonomy" id="652676"/>
    <lineage>
        <taxon>unclassified sequences</taxon>
        <taxon>metagenomes</taxon>
        <taxon>ecological metagenomes</taxon>
    </lineage>
</organism>
<dbReference type="AlphaFoldDB" id="A0A3B0XS44"/>
<feature type="compositionally biased region" description="Polar residues" evidence="1">
    <location>
        <begin position="1"/>
        <end position="12"/>
    </location>
</feature>
<accession>A0A3B0XS44</accession>
<proteinExistence type="predicted"/>
<dbReference type="Gene3D" id="3.30.160.170">
    <property type="entry name" value="FlaG-like"/>
    <property type="match status" value="1"/>
</dbReference>
<name>A0A3B0XS44_9ZZZZ</name>
<dbReference type="InterPro" id="IPR005186">
    <property type="entry name" value="FlaG"/>
</dbReference>
<dbReference type="SUPFAM" id="SSF160214">
    <property type="entry name" value="FlaG-like"/>
    <property type="match status" value="1"/>
</dbReference>
<feature type="compositionally biased region" description="Low complexity" evidence="1">
    <location>
        <begin position="14"/>
        <end position="28"/>
    </location>
</feature>
<dbReference type="InterPro" id="IPR035924">
    <property type="entry name" value="FlaG-like_sf"/>
</dbReference>
<keyword evidence="2" id="KW-0282">Flagellum</keyword>
<sequence length="130" mass="14161">MSNDITTNQVLKNASASSTASKTTEADTQQSRQNTAVDGGKTLPAQAQDEPISRVELETAVANLNERVQQVQRDLLFSVDDSSGRTVVRVVNSETEEVVRQIPTEEVLRISRNIQDQLDDGSGLIFETSA</sequence>
<evidence type="ECO:0000256" key="1">
    <source>
        <dbReference type="SAM" id="MobiDB-lite"/>
    </source>
</evidence>
<reference evidence="2" key="1">
    <citation type="submission" date="2018-06" db="EMBL/GenBank/DDBJ databases">
        <authorList>
            <person name="Zhirakovskaya E."/>
        </authorList>
    </citation>
    <scope>NUCLEOTIDE SEQUENCE</scope>
</reference>
<dbReference type="PANTHER" id="PTHR37166">
    <property type="entry name" value="PROTEIN FLAG"/>
    <property type="match status" value="1"/>
</dbReference>
<evidence type="ECO:0000313" key="2">
    <source>
        <dbReference type="EMBL" id="VAW59176.1"/>
    </source>
</evidence>
<dbReference type="PANTHER" id="PTHR37166:SF1">
    <property type="entry name" value="PROTEIN FLAG"/>
    <property type="match status" value="1"/>
</dbReference>
<keyword evidence="2" id="KW-0966">Cell projection</keyword>
<dbReference type="Pfam" id="PF03646">
    <property type="entry name" value="FlaG"/>
    <property type="match status" value="1"/>
</dbReference>
<feature type="region of interest" description="Disordered" evidence="1">
    <location>
        <begin position="1"/>
        <end position="51"/>
    </location>
</feature>
<dbReference type="EMBL" id="UOFH01000062">
    <property type="protein sequence ID" value="VAW59176.1"/>
    <property type="molecule type" value="Genomic_DNA"/>
</dbReference>
<keyword evidence="2" id="KW-0969">Cilium</keyword>